<dbReference type="FunCoup" id="I2H0Y0">
    <property type="interactions" value="195"/>
</dbReference>
<evidence type="ECO:0000313" key="4">
    <source>
        <dbReference type="Proteomes" id="UP000002866"/>
    </source>
</evidence>
<dbReference type="PANTHER" id="PTHR28174:SF1">
    <property type="entry name" value="LARGE RIBOSOMAL SUBUNIT PROTEIN BL31M"/>
    <property type="match status" value="1"/>
</dbReference>
<dbReference type="KEGG" id="tbl:TBLA_0C02200"/>
<dbReference type="GO" id="GO:0003735">
    <property type="term" value="F:structural constituent of ribosome"/>
    <property type="evidence" value="ECO:0007669"/>
    <property type="project" value="EnsemblFungi"/>
</dbReference>
<dbReference type="GeneID" id="14495012"/>
<dbReference type="GO" id="GO:0005762">
    <property type="term" value="C:mitochondrial large ribosomal subunit"/>
    <property type="evidence" value="ECO:0007669"/>
    <property type="project" value="EnsemblFungi"/>
</dbReference>
<dbReference type="AlphaFoldDB" id="I2H0Y0"/>
<feature type="region of interest" description="Disordered" evidence="1">
    <location>
        <begin position="141"/>
        <end position="170"/>
    </location>
</feature>
<protein>
    <recommendedName>
        <fullName evidence="2">Ribosomal protein bL31m N-terminal domain-containing protein</fullName>
    </recommendedName>
</protein>
<keyword evidence="4" id="KW-1185">Reference proteome</keyword>
<evidence type="ECO:0000313" key="3">
    <source>
        <dbReference type="EMBL" id="CCH60032.1"/>
    </source>
</evidence>
<dbReference type="InParanoid" id="I2H0Y0"/>
<accession>I2H0Y0</accession>
<dbReference type="InterPro" id="IPR034600">
    <property type="entry name" value="Ribosomal_bL31m"/>
</dbReference>
<organism evidence="3 4">
    <name type="scientific">Henningerozyma blattae (strain ATCC 34711 / CBS 6284 / DSM 70876 / NBRC 10599 / NRRL Y-10934 / UCD 77-7)</name>
    <name type="common">Yeast</name>
    <name type="synonym">Tetrapisispora blattae</name>
    <dbReference type="NCBI Taxonomy" id="1071380"/>
    <lineage>
        <taxon>Eukaryota</taxon>
        <taxon>Fungi</taxon>
        <taxon>Dikarya</taxon>
        <taxon>Ascomycota</taxon>
        <taxon>Saccharomycotina</taxon>
        <taxon>Saccharomycetes</taxon>
        <taxon>Saccharomycetales</taxon>
        <taxon>Saccharomycetaceae</taxon>
        <taxon>Henningerozyma</taxon>
    </lineage>
</organism>
<dbReference type="HOGENOM" id="CLU_130029_1_0_1"/>
<dbReference type="GO" id="GO:0032543">
    <property type="term" value="P:mitochondrial translation"/>
    <property type="evidence" value="ECO:0007669"/>
    <property type="project" value="EnsemblFungi"/>
</dbReference>
<dbReference type="Pfam" id="PF21492">
    <property type="entry name" value="bL31_N"/>
    <property type="match status" value="1"/>
</dbReference>
<proteinExistence type="predicted"/>
<dbReference type="Gene3D" id="6.20.130.10">
    <property type="match status" value="1"/>
</dbReference>
<evidence type="ECO:0000256" key="1">
    <source>
        <dbReference type="SAM" id="MobiDB-lite"/>
    </source>
</evidence>
<dbReference type="eggNOG" id="ENOG502RZ6E">
    <property type="taxonomic scope" value="Eukaryota"/>
</dbReference>
<dbReference type="STRING" id="1071380.I2H0Y0"/>
<sequence>MFGSLRNNIAKRPVNSTKSSLICLNNSIRYASGYRPVQQVTLPQRPLKKIRVGKARPAIYYNFETLVELSDGSVIKRKSQLPKNEIRLIQDQRNNALWNPLELTLKDADAESALNKKNNLNKFNLKYNSIFQDLSLAKEKPSEATTTDNVMEIKEPIKTTESAPSDGLDDYLSLLSEDSEQITTGTVLSKKRSRKNKKNNKLLL</sequence>
<dbReference type="InterPro" id="IPR048874">
    <property type="entry name" value="Ribosomal_bL31m_N"/>
</dbReference>
<dbReference type="OrthoDB" id="5587740at2759"/>
<dbReference type="EMBL" id="HE806318">
    <property type="protein sequence ID" value="CCH60032.1"/>
    <property type="molecule type" value="Genomic_DNA"/>
</dbReference>
<name>I2H0Y0_HENB6</name>
<feature type="domain" description="Ribosomal protein bL31m N-terminal" evidence="2">
    <location>
        <begin position="42"/>
        <end position="100"/>
    </location>
</feature>
<dbReference type="RefSeq" id="XP_004179551.1">
    <property type="nucleotide sequence ID" value="XM_004179503.1"/>
</dbReference>
<reference evidence="3 4" key="1">
    <citation type="journal article" date="2011" name="Proc. Natl. Acad. Sci. U.S.A.">
        <title>Evolutionary erosion of yeast sex chromosomes by mating-type switching accidents.</title>
        <authorList>
            <person name="Gordon J.L."/>
            <person name="Armisen D."/>
            <person name="Proux-Wera E."/>
            <person name="Oheigeartaigh S.S."/>
            <person name="Byrne K.P."/>
            <person name="Wolfe K.H."/>
        </authorList>
    </citation>
    <scope>NUCLEOTIDE SEQUENCE [LARGE SCALE GENOMIC DNA]</scope>
    <source>
        <strain evidence="4">ATCC 34711 / CBS 6284 / DSM 70876 / NBRC 10599 / NRRL Y-10934 / UCD 77-7</strain>
    </source>
</reference>
<dbReference type="OMA" id="RRSQFPK"/>
<evidence type="ECO:0000259" key="2">
    <source>
        <dbReference type="Pfam" id="PF21492"/>
    </source>
</evidence>
<dbReference type="Proteomes" id="UP000002866">
    <property type="component" value="Chromosome 3"/>
</dbReference>
<dbReference type="PANTHER" id="PTHR28174">
    <property type="entry name" value="54S RIBOSOMAL PROTEIN L36, MITOCHONDRIAL"/>
    <property type="match status" value="1"/>
</dbReference>
<gene>
    <name evidence="3" type="primary">TBLA0C02200</name>
    <name evidence="3" type="ORF">TBLA_0C02200</name>
</gene>